<evidence type="ECO:0000313" key="1">
    <source>
        <dbReference type="EMBL" id="CAL4898306.1"/>
    </source>
</evidence>
<accession>A0ABC8VXR0</accession>
<dbReference type="PANTHER" id="PTHR33207">
    <property type="entry name" value="F-BOX DOMAIN CONTAINING PROTEIN-RELATED"/>
    <property type="match status" value="1"/>
</dbReference>
<evidence type="ECO:0008006" key="3">
    <source>
        <dbReference type="Google" id="ProtNLM"/>
    </source>
</evidence>
<proteinExistence type="predicted"/>
<dbReference type="EMBL" id="OZ075121">
    <property type="protein sequence ID" value="CAL4898306.1"/>
    <property type="molecule type" value="Genomic_DNA"/>
</dbReference>
<evidence type="ECO:0000313" key="2">
    <source>
        <dbReference type="Proteomes" id="UP001497457"/>
    </source>
</evidence>
<dbReference type="SUPFAM" id="SSF81383">
    <property type="entry name" value="F-box domain"/>
    <property type="match status" value="1"/>
</dbReference>
<name>A0ABC8VXR0_9POAL</name>
<dbReference type="Proteomes" id="UP001497457">
    <property type="component" value="Chromosome 11b"/>
</dbReference>
<dbReference type="InterPro" id="IPR036047">
    <property type="entry name" value="F-box-like_dom_sf"/>
</dbReference>
<reference evidence="1" key="1">
    <citation type="submission" date="2024-10" db="EMBL/GenBank/DDBJ databases">
        <authorList>
            <person name="Ryan C."/>
        </authorList>
    </citation>
    <scope>NUCLEOTIDE SEQUENCE [LARGE SCALE GENOMIC DNA]</scope>
</reference>
<dbReference type="AlphaFoldDB" id="A0ABC8VXR0"/>
<gene>
    <name evidence="1" type="ORF">URODEC1_LOCUS7686</name>
</gene>
<protein>
    <recommendedName>
        <fullName evidence="3">F-box domain-containing protein</fullName>
    </recommendedName>
</protein>
<sequence>MSPLSHYPGLGISDLGQHLRVLESFIAESPPNFCRVWHPPAMDESGNDDVLELVLERVDSHVSLICAAAVCKRWRRAIADAAFLRRYRSLHAPAVAGGYGYGVGGRRSRVGPVFAPSSPSVVDARHFSLDFVPGGAASWIVRDSRGSLLLLCHAEFEIFPSFFPDMVVCEPLTRHYRRIHPPADLADTWYFWQFCLIDGEADEVGGRISLSNFRVLCMFICRGFMHTAMLSTGSTWSEKNICHAAPNFYSTNFLGRAGGSRYFCVEGRTLVNLDCSTGDFMSSALPAIEDLDFDQETCNFFVTELRDGKPHIITMFRNTVKVFTRLDIGEWILAKSVMLPEVTHRLPGYKASFFDSGQDILVRGPGFVILSPQSAESWLSAESWKYSLDLETMEAELATCDMKPIVYRCELPWPPALHAHLDR</sequence>
<keyword evidence="2" id="KW-1185">Reference proteome</keyword>
<organism evidence="1 2">
    <name type="scientific">Urochloa decumbens</name>
    <dbReference type="NCBI Taxonomy" id="240449"/>
    <lineage>
        <taxon>Eukaryota</taxon>
        <taxon>Viridiplantae</taxon>
        <taxon>Streptophyta</taxon>
        <taxon>Embryophyta</taxon>
        <taxon>Tracheophyta</taxon>
        <taxon>Spermatophyta</taxon>
        <taxon>Magnoliopsida</taxon>
        <taxon>Liliopsida</taxon>
        <taxon>Poales</taxon>
        <taxon>Poaceae</taxon>
        <taxon>PACMAD clade</taxon>
        <taxon>Panicoideae</taxon>
        <taxon>Panicodae</taxon>
        <taxon>Paniceae</taxon>
        <taxon>Melinidinae</taxon>
        <taxon>Urochloa</taxon>
    </lineage>
</organism>